<protein>
    <submittedName>
        <fullName evidence="1">Rna-directed dna polymerase from mobile element jockey-like</fullName>
    </submittedName>
</protein>
<keyword evidence="2" id="KW-1185">Reference proteome</keyword>
<dbReference type="PANTHER" id="PTHR33332">
    <property type="entry name" value="REVERSE TRANSCRIPTASE DOMAIN-CONTAINING PROTEIN"/>
    <property type="match status" value="1"/>
</dbReference>
<dbReference type="EMBL" id="KZ516883">
    <property type="protein sequence ID" value="PKU29510.1"/>
    <property type="molecule type" value="Genomic_DNA"/>
</dbReference>
<evidence type="ECO:0000313" key="2">
    <source>
        <dbReference type="Proteomes" id="UP000233556"/>
    </source>
</evidence>
<reference evidence="2" key="2">
    <citation type="submission" date="2017-12" db="EMBL/GenBank/DDBJ databases">
        <title>Genome sequence of the Bar-tailed Godwit (Limosa lapponica baueri).</title>
        <authorList>
            <person name="Lima N.C.B."/>
            <person name="Parody-Merino A.M."/>
            <person name="Battley P.F."/>
            <person name="Fidler A.E."/>
            <person name="Prosdocimi F."/>
        </authorList>
    </citation>
    <scope>NUCLEOTIDE SEQUENCE [LARGE SCALE GENOMIC DNA]</scope>
</reference>
<dbReference type="OrthoDB" id="10063195at2759"/>
<gene>
    <name evidence="1" type="ORF">llap_20186</name>
</gene>
<dbReference type="AlphaFoldDB" id="A0A2I0T6U5"/>
<organism evidence="1 2">
    <name type="scientific">Limosa lapponica baueri</name>
    <dbReference type="NCBI Taxonomy" id="1758121"/>
    <lineage>
        <taxon>Eukaryota</taxon>
        <taxon>Metazoa</taxon>
        <taxon>Chordata</taxon>
        <taxon>Craniata</taxon>
        <taxon>Vertebrata</taxon>
        <taxon>Euteleostomi</taxon>
        <taxon>Archelosauria</taxon>
        <taxon>Archosauria</taxon>
        <taxon>Dinosauria</taxon>
        <taxon>Saurischia</taxon>
        <taxon>Theropoda</taxon>
        <taxon>Coelurosauria</taxon>
        <taxon>Aves</taxon>
        <taxon>Neognathae</taxon>
        <taxon>Neoaves</taxon>
        <taxon>Charadriiformes</taxon>
        <taxon>Scolopacidae</taxon>
        <taxon>Limosa</taxon>
    </lineage>
</organism>
<dbReference type="GO" id="GO:0003964">
    <property type="term" value="F:RNA-directed DNA polymerase activity"/>
    <property type="evidence" value="ECO:0007669"/>
    <property type="project" value="UniProtKB-KW"/>
</dbReference>
<keyword evidence="1" id="KW-0548">Nucleotidyltransferase</keyword>
<proteinExistence type="predicted"/>
<name>A0A2I0T6U5_LIMLA</name>
<evidence type="ECO:0000313" key="1">
    <source>
        <dbReference type="EMBL" id="PKU29510.1"/>
    </source>
</evidence>
<sequence>MELQACQSDLGARKCYGADHIECHHAVRTAQTGDQAQHGFMKGRFSLTKLISFYDKENHLVDGGRAVDVVYLNFSKAFGTISHSILKKLAAHGLDGCTLRWVKNRLDIQAKRVVVNRVKSSWSRGATMNIPNIQY</sequence>
<accession>A0A2I0T6U5</accession>
<keyword evidence="1" id="KW-0695">RNA-directed DNA polymerase</keyword>
<reference evidence="2" key="1">
    <citation type="submission" date="2017-11" db="EMBL/GenBank/DDBJ databases">
        <authorList>
            <person name="Lima N.C."/>
            <person name="Parody-Merino A.M."/>
            <person name="Battley P.F."/>
            <person name="Fidler A.E."/>
            <person name="Prosdocimi F."/>
        </authorList>
    </citation>
    <scope>NUCLEOTIDE SEQUENCE [LARGE SCALE GENOMIC DNA]</scope>
</reference>
<keyword evidence="1" id="KW-0808">Transferase</keyword>
<dbReference type="Proteomes" id="UP000233556">
    <property type="component" value="Unassembled WGS sequence"/>
</dbReference>